<evidence type="ECO:0000313" key="2">
    <source>
        <dbReference type="EMBL" id="GMH56073.1"/>
    </source>
</evidence>
<accession>A0A9W7DV29</accession>
<evidence type="ECO:0000256" key="1">
    <source>
        <dbReference type="SAM" id="MobiDB-lite"/>
    </source>
</evidence>
<dbReference type="EMBL" id="BRXY01000038">
    <property type="protein sequence ID" value="GMH56073.1"/>
    <property type="molecule type" value="Genomic_DNA"/>
</dbReference>
<dbReference type="OrthoDB" id="10569933at2759"/>
<keyword evidence="3" id="KW-1185">Reference proteome</keyword>
<dbReference type="Proteomes" id="UP001165085">
    <property type="component" value="Unassembled WGS sequence"/>
</dbReference>
<protein>
    <submittedName>
        <fullName evidence="2">Uncharacterized protein</fullName>
    </submittedName>
</protein>
<feature type="region of interest" description="Disordered" evidence="1">
    <location>
        <begin position="134"/>
        <end position="171"/>
    </location>
</feature>
<comment type="caution">
    <text evidence="2">The sequence shown here is derived from an EMBL/GenBank/DDBJ whole genome shotgun (WGS) entry which is preliminary data.</text>
</comment>
<proteinExistence type="predicted"/>
<dbReference type="AlphaFoldDB" id="A0A9W7DV29"/>
<reference evidence="3" key="1">
    <citation type="journal article" date="2023" name="Commun. Biol.">
        <title>Genome analysis of Parmales, the sister group of diatoms, reveals the evolutionary specialization of diatoms from phago-mixotrophs to photoautotrophs.</title>
        <authorList>
            <person name="Ban H."/>
            <person name="Sato S."/>
            <person name="Yoshikawa S."/>
            <person name="Yamada K."/>
            <person name="Nakamura Y."/>
            <person name="Ichinomiya M."/>
            <person name="Sato N."/>
            <person name="Blanc-Mathieu R."/>
            <person name="Endo H."/>
            <person name="Kuwata A."/>
            <person name="Ogata H."/>
        </authorList>
    </citation>
    <scope>NUCLEOTIDE SEQUENCE [LARGE SCALE GENOMIC DNA]</scope>
    <source>
        <strain evidence="3">NIES 3701</strain>
    </source>
</reference>
<gene>
    <name evidence="2" type="ORF">TrST_g3025</name>
</gene>
<evidence type="ECO:0000313" key="3">
    <source>
        <dbReference type="Proteomes" id="UP001165085"/>
    </source>
</evidence>
<sequence length="171" mass="20156">MYYCLRESFKTVEYFEEEDGFRWFKRAVDVFKEIGEMGGKVWEEVGGVLEAMEVGVRRVFDWRVGLEVRKVGEVDYGNMERIKEVFEECWEVGRWVEGLGAGERGRGPVRKLKEEWLENLRKLWEGYGGKWEFEGKGRPKTSYRLTGEVKEKPKEEESDSDEDFRVEGGGW</sequence>
<name>A0A9W7DV29_9STRA</name>
<organism evidence="2 3">
    <name type="scientific">Triparma strigata</name>
    <dbReference type="NCBI Taxonomy" id="1606541"/>
    <lineage>
        <taxon>Eukaryota</taxon>
        <taxon>Sar</taxon>
        <taxon>Stramenopiles</taxon>
        <taxon>Ochrophyta</taxon>
        <taxon>Bolidophyceae</taxon>
        <taxon>Parmales</taxon>
        <taxon>Triparmaceae</taxon>
        <taxon>Triparma</taxon>
    </lineage>
</organism>